<dbReference type="Gene3D" id="3.30.1440.10">
    <property type="match status" value="1"/>
</dbReference>
<sequence>MNLKTKYKTKIVPLLQKEFGFSSVMQVPKIEKIVINMGVGDATKDAKLLELAQAELQAISGQKPVITKAHSSNASFKIRQGQAIGCKVTLRGEKMWNFLEKLINIALPRVRDFRGLSNRAFDARGNYTLGIKEQIIFPEIIYDNVKKIRGFDVTLVISSDNAKYNHRLLLELGMPLIKTKEHANG</sequence>
<evidence type="ECO:0000313" key="10">
    <source>
        <dbReference type="EMBL" id="AHB99388.1"/>
    </source>
</evidence>
<feature type="domain" description="Large ribosomal subunit protein uL5 C-terminal" evidence="9">
    <location>
        <begin position="84"/>
        <end position="175"/>
    </location>
</feature>
<dbReference type="InterPro" id="IPR020930">
    <property type="entry name" value="Ribosomal_uL5_bac-type"/>
</dbReference>
<keyword evidence="6" id="KW-0694">RNA-binding</keyword>
<evidence type="ECO:0000259" key="9">
    <source>
        <dbReference type="Pfam" id="PF00673"/>
    </source>
</evidence>
<name>A0A0F6CJW6_MYCGL</name>
<dbReference type="InterPro" id="IPR002132">
    <property type="entry name" value="Ribosomal_uL5"/>
</dbReference>
<dbReference type="Pfam" id="PF00281">
    <property type="entry name" value="Ribosomal_L5"/>
    <property type="match status" value="1"/>
</dbReference>
<keyword evidence="2 6" id="KW-0689">Ribosomal protein</keyword>
<reference evidence="10 11" key="1">
    <citation type="journal article" date="2011" name="PLoS ONE">
        <title>Core proteome of the minimal cell: comparative proteomics of three mollicute species.</title>
        <authorList>
            <person name="Fisunov G.Y."/>
            <person name="Alexeev D.G."/>
            <person name="Bazaleev N.A."/>
            <person name="Ladygina V.G."/>
            <person name="Galyamina M.A."/>
            <person name="Kondratov I.G."/>
            <person name="Zhukova N.A."/>
            <person name="Serebryakova M.V."/>
            <person name="Demina I.A."/>
            <person name="Govorun V.M."/>
        </authorList>
    </citation>
    <scope>NUCLEOTIDE SEQUENCE [LARGE SCALE GENOMIC DNA]</scope>
    <source>
        <strain evidence="10 11">S6</strain>
    </source>
</reference>
<dbReference type="GO" id="GO:0006412">
    <property type="term" value="P:translation"/>
    <property type="evidence" value="ECO:0007669"/>
    <property type="project" value="UniProtKB-UniRule"/>
</dbReference>
<dbReference type="FunFam" id="3.30.1440.10:FF:000001">
    <property type="entry name" value="50S ribosomal protein L5"/>
    <property type="match status" value="1"/>
</dbReference>
<dbReference type="PANTHER" id="PTHR11994">
    <property type="entry name" value="60S RIBOSOMAL PROTEIN L11-RELATED"/>
    <property type="match status" value="1"/>
</dbReference>
<dbReference type="Proteomes" id="UP000018735">
    <property type="component" value="Chromosome"/>
</dbReference>
<gene>
    <name evidence="6 10" type="primary">rplE</name>
    <name evidence="10" type="ORF">GCW_00340</name>
</gene>
<dbReference type="HOGENOM" id="CLU_061015_2_1_14"/>
<comment type="subunit">
    <text evidence="6">Part of the 50S ribosomal subunit; part of the 5S rRNA/L5/L18/L25 subcomplex. Contacts the 5S rRNA and the P site tRNA. Forms a bridge to the 30S subunit in the 70S ribosome.</text>
</comment>
<accession>A0A0F6CJW6</accession>
<protein>
    <recommendedName>
        <fullName evidence="4 6">Large ribosomal subunit protein uL5</fullName>
    </recommendedName>
</protein>
<comment type="function">
    <text evidence="6">This is 1 of the proteins that bind and probably mediate the attachment of the 5S RNA into the large ribosomal subunit, where it forms part of the central protuberance. In the 70S ribosome it contacts protein S13 of the 30S subunit (bridge B1b), connecting the 2 subunits; this bridge is implicated in subunit movement. Contacts the P site tRNA; the 5S rRNA and some of its associated proteins might help stabilize positioning of ribosome-bound tRNAs.</text>
</comment>
<evidence type="ECO:0000256" key="1">
    <source>
        <dbReference type="ARBA" id="ARBA00008553"/>
    </source>
</evidence>
<comment type="similarity">
    <text evidence="1 6 7">Belongs to the universal ribosomal protein uL5 family.</text>
</comment>
<evidence type="ECO:0000256" key="2">
    <source>
        <dbReference type="ARBA" id="ARBA00022980"/>
    </source>
</evidence>
<dbReference type="GO" id="GO:0019843">
    <property type="term" value="F:rRNA binding"/>
    <property type="evidence" value="ECO:0007669"/>
    <property type="project" value="UniProtKB-UniRule"/>
</dbReference>
<dbReference type="SMR" id="A0A0F6CJW6"/>
<keyword evidence="3 6" id="KW-0687">Ribonucleoprotein</keyword>
<evidence type="ECO:0000256" key="3">
    <source>
        <dbReference type="ARBA" id="ARBA00023274"/>
    </source>
</evidence>
<dbReference type="eggNOG" id="COG0094">
    <property type="taxonomic scope" value="Bacteria"/>
</dbReference>
<evidence type="ECO:0000256" key="4">
    <source>
        <dbReference type="ARBA" id="ARBA00035245"/>
    </source>
</evidence>
<evidence type="ECO:0000256" key="7">
    <source>
        <dbReference type="RuleBase" id="RU003930"/>
    </source>
</evidence>
<comment type="function">
    <text evidence="5">This is one of the proteins that bind and probably mediate the attachment of the 5S RNA into the large ribosomal subunit, where it forms part of the central protuberance. In the 70S ribosome it contacts protein S13 of the 30S subunit (bridge B1b), connecting the 2 subunits; this bridge is implicated in subunit movement. Contacts the P site tRNA; the 5S rRNA and some of its associated proteins might help stabilize positioning of ribosome-bound tRNAs.</text>
</comment>
<dbReference type="AlphaFoldDB" id="A0A0F6CJW6"/>
<dbReference type="KEGG" id="mgz:GCW_00340"/>
<dbReference type="GO" id="GO:0003735">
    <property type="term" value="F:structural constituent of ribosome"/>
    <property type="evidence" value="ECO:0007669"/>
    <property type="project" value="InterPro"/>
</dbReference>
<keyword evidence="6" id="KW-0699">rRNA-binding</keyword>
<dbReference type="GO" id="GO:1990904">
    <property type="term" value="C:ribonucleoprotein complex"/>
    <property type="evidence" value="ECO:0007669"/>
    <property type="project" value="UniProtKB-KW"/>
</dbReference>
<dbReference type="RefSeq" id="WP_011113292.1">
    <property type="nucleotide sequence ID" value="NC_023030.2"/>
</dbReference>
<evidence type="ECO:0000256" key="6">
    <source>
        <dbReference type="HAMAP-Rule" id="MF_01333"/>
    </source>
</evidence>
<dbReference type="GO" id="GO:0005840">
    <property type="term" value="C:ribosome"/>
    <property type="evidence" value="ECO:0007669"/>
    <property type="project" value="UniProtKB-KW"/>
</dbReference>
<dbReference type="EMBL" id="CP006916">
    <property type="protein sequence ID" value="AHB99388.1"/>
    <property type="molecule type" value="Genomic_DNA"/>
</dbReference>
<dbReference type="PROSITE" id="PS00358">
    <property type="entry name" value="RIBOSOMAL_L5"/>
    <property type="match status" value="1"/>
</dbReference>
<evidence type="ECO:0000259" key="8">
    <source>
        <dbReference type="Pfam" id="PF00281"/>
    </source>
</evidence>
<proteinExistence type="inferred from homology"/>
<keyword evidence="6" id="KW-0820">tRNA-binding</keyword>
<dbReference type="Pfam" id="PF00673">
    <property type="entry name" value="Ribosomal_L5_C"/>
    <property type="match status" value="1"/>
</dbReference>
<organism evidence="10 11">
    <name type="scientific">Mycoplasmoides gallisepticum S6</name>
    <dbReference type="NCBI Taxonomy" id="1006581"/>
    <lineage>
        <taxon>Bacteria</taxon>
        <taxon>Bacillati</taxon>
        <taxon>Mycoplasmatota</taxon>
        <taxon>Mycoplasmoidales</taxon>
        <taxon>Mycoplasmoidaceae</taxon>
        <taxon>Mycoplasmoides</taxon>
    </lineage>
</organism>
<dbReference type="HAMAP" id="MF_01333_B">
    <property type="entry name" value="Ribosomal_uL5_B"/>
    <property type="match status" value="1"/>
</dbReference>
<evidence type="ECO:0000256" key="5">
    <source>
        <dbReference type="ARBA" id="ARBA00058604"/>
    </source>
</evidence>
<dbReference type="InterPro" id="IPR031310">
    <property type="entry name" value="Ribosomal_uL5_N"/>
</dbReference>
<dbReference type="InterPro" id="IPR020929">
    <property type="entry name" value="Ribosomal_uL5_CS"/>
</dbReference>
<dbReference type="NCBIfam" id="NF000585">
    <property type="entry name" value="PRK00010.1"/>
    <property type="match status" value="1"/>
</dbReference>
<dbReference type="GeneID" id="93509881"/>
<evidence type="ECO:0000313" key="11">
    <source>
        <dbReference type="Proteomes" id="UP000018735"/>
    </source>
</evidence>
<dbReference type="PIRSF" id="PIRSF002161">
    <property type="entry name" value="Ribosomal_L5"/>
    <property type="match status" value="1"/>
</dbReference>
<dbReference type="InterPro" id="IPR031309">
    <property type="entry name" value="Ribosomal_uL5_C"/>
</dbReference>
<dbReference type="InterPro" id="IPR022803">
    <property type="entry name" value="Ribosomal_uL5_dom_sf"/>
</dbReference>
<dbReference type="GO" id="GO:0000049">
    <property type="term" value="F:tRNA binding"/>
    <property type="evidence" value="ECO:0007669"/>
    <property type="project" value="UniProtKB-UniRule"/>
</dbReference>
<feature type="domain" description="Large ribosomal subunit protein uL5 N-terminal" evidence="8">
    <location>
        <begin position="23"/>
        <end position="79"/>
    </location>
</feature>
<dbReference type="SUPFAM" id="SSF55282">
    <property type="entry name" value="RL5-like"/>
    <property type="match status" value="1"/>
</dbReference>